<comment type="cofactor">
    <cofactor evidence="1">
        <name>FAD</name>
        <dbReference type="ChEBI" id="CHEBI:57692"/>
    </cofactor>
</comment>
<dbReference type="Gene3D" id="3.10.20.30">
    <property type="match status" value="1"/>
</dbReference>
<dbReference type="PANTHER" id="PTHR47354:SF6">
    <property type="entry name" value="NADH OXIDOREDUCTASE HCR"/>
    <property type="match status" value="1"/>
</dbReference>
<dbReference type="InterPro" id="IPR008333">
    <property type="entry name" value="Cbr1-like_FAD-bd_dom"/>
</dbReference>
<dbReference type="InterPro" id="IPR036010">
    <property type="entry name" value="2Fe-2S_ferredoxin-like_sf"/>
</dbReference>
<evidence type="ECO:0000259" key="9">
    <source>
        <dbReference type="PROSITE" id="PS51085"/>
    </source>
</evidence>
<evidence type="ECO:0000256" key="6">
    <source>
        <dbReference type="ARBA" id="ARBA00023002"/>
    </source>
</evidence>
<dbReference type="Pfam" id="PF00175">
    <property type="entry name" value="NAD_binding_1"/>
    <property type="match status" value="1"/>
</dbReference>
<dbReference type="OrthoDB" id="9796486at2"/>
<evidence type="ECO:0000256" key="7">
    <source>
        <dbReference type="ARBA" id="ARBA00023004"/>
    </source>
</evidence>
<dbReference type="InterPro" id="IPR017938">
    <property type="entry name" value="Riboflavin_synthase-like_b-brl"/>
</dbReference>
<evidence type="ECO:0000256" key="2">
    <source>
        <dbReference type="ARBA" id="ARBA00022630"/>
    </source>
</evidence>
<dbReference type="SUPFAM" id="SSF52343">
    <property type="entry name" value="Ferredoxin reductase-like, C-terminal NADP-linked domain"/>
    <property type="match status" value="1"/>
</dbReference>
<evidence type="ECO:0000259" key="10">
    <source>
        <dbReference type="PROSITE" id="PS51384"/>
    </source>
</evidence>
<dbReference type="InterPro" id="IPR001433">
    <property type="entry name" value="OxRdtase_FAD/NAD-bd"/>
</dbReference>
<comment type="caution">
    <text evidence="11">The sequence shown here is derived from an EMBL/GenBank/DDBJ whole genome shotgun (WGS) entry which is preliminary data.</text>
</comment>
<gene>
    <name evidence="11" type="ORF">CG716_22410</name>
</gene>
<dbReference type="PANTHER" id="PTHR47354">
    <property type="entry name" value="NADH OXIDOREDUCTASE HCR"/>
    <property type="match status" value="1"/>
</dbReference>
<keyword evidence="5" id="KW-0274">FAD</keyword>
<dbReference type="Pfam" id="PF00970">
    <property type="entry name" value="FAD_binding_6"/>
    <property type="match status" value="1"/>
</dbReference>
<evidence type="ECO:0000256" key="8">
    <source>
        <dbReference type="ARBA" id="ARBA00023014"/>
    </source>
</evidence>
<dbReference type="CDD" id="cd06216">
    <property type="entry name" value="FNR_iron_sulfur_binding_2"/>
    <property type="match status" value="1"/>
</dbReference>
<accession>A0A255DAE0</accession>
<feature type="domain" description="FAD-binding FR-type" evidence="10">
    <location>
        <begin position="43"/>
        <end position="146"/>
    </location>
</feature>
<keyword evidence="4" id="KW-0479">Metal-binding</keyword>
<dbReference type="PROSITE" id="PS51085">
    <property type="entry name" value="2FE2S_FER_2"/>
    <property type="match status" value="1"/>
</dbReference>
<dbReference type="Gene3D" id="2.40.30.10">
    <property type="entry name" value="Translation factors"/>
    <property type="match status" value="1"/>
</dbReference>
<dbReference type="CDD" id="cd00207">
    <property type="entry name" value="fer2"/>
    <property type="match status" value="1"/>
</dbReference>
<evidence type="ECO:0000256" key="5">
    <source>
        <dbReference type="ARBA" id="ARBA00022827"/>
    </source>
</evidence>
<organism evidence="11 12">
    <name type="scientific">Mycolicibacterium sphagni</name>
    <dbReference type="NCBI Taxonomy" id="1786"/>
    <lineage>
        <taxon>Bacteria</taxon>
        <taxon>Bacillati</taxon>
        <taxon>Actinomycetota</taxon>
        <taxon>Actinomycetes</taxon>
        <taxon>Mycobacteriales</taxon>
        <taxon>Mycobacteriaceae</taxon>
        <taxon>Mycolicibacterium</taxon>
    </lineage>
</organism>
<dbReference type="InterPro" id="IPR039261">
    <property type="entry name" value="FNR_nucleotide-bd"/>
</dbReference>
<dbReference type="Proteomes" id="UP000216063">
    <property type="component" value="Unassembled WGS sequence"/>
</dbReference>
<dbReference type="GO" id="GO:0016491">
    <property type="term" value="F:oxidoreductase activity"/>
    <property type="evidence" value="ECO:0007669"/>
    <property type="project" value="UniProtKB-KW"/>
</dbReference>
<keyword evidence="3" id="KW-0001">2Fe-2S</keyword>
<dbReference type="GO" id="GO:0046872">
    <property type="term" value="F:metal ion binding"/>
    <property type="evidence" value="ECO:0007669"/>
    <property type="project" value="UniProtKB-KW"/>
</dbReference>
<dbReference type="PRINTS" id="PR00409">
    <property type="entry name" value="PHDIOXRDTASE"/>
</dbReference>
<dbReference type="InterPro" id="IPR017927">
    <property type="entry name" value="FAD-bd_FR_type"/>
</dbReference>
<evidence type="ECO:0000256" key="4">
    <source>
        <dbReference type="ARBA" id="ARBA00022723"/>
    </source>
</evidence>
<dbReference type="Gene3D" id="3.40.50.80">
    <property type="entry name" value="Nucleotide-binding domain of ferredoxin-NADP reductase (FNR) module"/>
    <property type="match status" value="1"/>
</dbReference>
<protein>
    <submittedName>
        <fullName evidence="11">Stearoyl-CoA 9-desaturase</fullName>
    </submittedName>
</protein>
<dbReference type="Pfam" id="PF00111">
    <property type="entry name" value="Fer2"/>
    <property type="match status" value="1"/>
</dbReference>
<keyword evidence="2" id="KW-0285">Flavoprotein</keyword>
<dbReference type="RefSeq" id="WP_094483314.1">
    <property type="nucleotide sequence ID" value="NZ_JACKSC010000322.1"/>
</dbReference>
<name>A0A255DAE0_9MYCO</name>
<keyword evidence="7" id="KW-0408">Iron</keyword>
<evidence type="ECO:0000256" key="1">
    <source>
        <dbReference type="ARBA" id="ARBA00001974"/>
    </source>
</evidence>
<keyword evidence="8" id="KW-0411">Iron-sulfur</keyword>
<dbReference type="SUPFAM" id="SSF63380">
    <property type="entry name" value="Riboflavin synthase domain-like"/>
    <property type="match status" value="1"/>
</dbReference>
<dbReference type="GO" id="GO:0051537">
    <property type="term" value="F:2 iron, 2 sulfur cluster binding"/>
    <property type="evidence" value="ECO:0007669"/>
    <property type="project" value="UniProtKB-KW"/>
</dbReference>
<evidence type="ECO:0000313" key="11">
    <source>
        <dbReference type="EMBL" id="OYN76368.1"/>
    </source>
</evidence>
<keyword evidence="6" id="KW-0560">Oxidoreductase</keyword>
<dbReference type="InterPro" id="IPR012675">
    <property type="entry name" value="Beta-grasp_dom_sf"/>
</dbReference>
<evidence type="ECO:0000313" key="12">
    <source>
        <dbReference type="Proteomes" id="UP000216063"/>
    </source>
</evidence>
<dbReference type="InterPro" id="IPR050415">
    <property type="entry name" value="MRET"/>
</dbReference>
<sequence length="362" mass="39182">MPERGSEVVLPRLARLAVRGLGYFTWPLKIDDYLELITPLWSVVERRGRIERVHRETEDAVTVFITPGFRWVGHKAGQYVRIGFDVEGKRQWRAYSLSSDAARPDGQITITVKRTENGVVSRFLSSSQAAGSIVTLGSVEGEFTLPAAPAKLLFLTAGSGVTPVMAMLRSLSRRGDFPDALHIHSARTHSEAIFAADLAALAERHDGYRVIQRATSEEGRLLPASLDEVCPDWRERETYACGPGGMLDALQEHFNAAGVPERLHMESFEHMLLTGAIGQGGTITFAGSDISAECDGATAILVAGENAGAVLPYGCRMGICHTCTGMLTNGSVRDLRTGDVTRAGTEIRTCVNSPDGDITLDL</sequence>
<dbReference type="InterPro" id="IPR001041">
    <property type="entry name" value="2Fe-2S_ferredoxin-type"/>
</dbReference>
<reference evidence="11 12" key="1">
    <citation type="submission" date="2017-07" db="EMBL/GenBank/DDBJ databases">
        <title>The new phylogeny of genus Mycobacterium.</title>
        <authorList>
            <person name="Tortoli E."/>
            <person name="Trovato A."/>
            <person name="Cirillo D.M."/>
        </authorList>
    </citation>
    <scope>NUCLEOTIDE SEQUENCE [LARGE SCALE GENOMIC DNA]</scope>
    <source>
        <strain evidence="11 12">ATCC 33027</strain>
    </source>
</reference>
<dbReference type="AlphaFoldDB" id="A0A255DAE0"/>
<keyword evidence="12" id="KW-1185">Reference proteome</keyword>
<evidence type="ECO:0000256" key="3">
    <source>
        <dbReference type="ARBA" id="ARBA00022714"/>
    </source>
</evidence>
<proteinExistence type="predicted"/>
<dbReference type="EMBL" id="NOZR01000022">
    <property type="protein sequence ID" value="OYN76368.1"/>
    <property type="molecule type" value="Genomic_DNA"/>
</dbReference>
<dbReference type="PROSITE" id="PS51384">
    <property type="entry name" value="FAD_FR"/>
    <property type="match status" value="1"/>
</dbReference>
<dbReference type="SUPFAM" id="SSF54292">
    <property type="entry name" value="2Fe-2S ferredoxin-like"/>
    <property type="match status" value="1"/>
</dbReference>
<feature type="domain" description="2Fe-2S ferredoxin-type" evidence="9">
    <location>
        <begin position="281"/>
        <end position="362"/>
    </location>
</feature>